<keyword evidence="10" id="KW-1185">Reference proteome</keyword>
<organism evidence="9 10">
    <name type="scientific">Paramecium primaurelia</name>
    <dbReference type="NCBI Taxonomy" id="5886"/>
    <lineage>
        <taxon>Eukaryota</taxon>
        <taxon>Sar</taxon>
        <taxon>Alveolata</taxon>
        <taxon>Ciliophora</taxon>
        <taxon>Intramacronucleata</taxon>
        <taxon>Oligohymenophorea</taxon>
        <taxon>Peniculida</taxon>
        <taxon>Parameciidae</taxon>
        <taxon>Paramecium</taxon>
    </lineage>
</organism>
<dbReference type="GO" id="GO:0033619">
    <property type="term" value="P:membrane protein proteolysis"/>
    <property type="evidence" value="ECO:0007669"/>
    <property type="project" value="TreeGrafter"/>
</dbReference>
<evidence type="ECO:0008006" key="11">
    <source>
        <dbReference type="Google" id="ProtNLM"/>
    </source>
</evidence>
<dbReference type="GO" id="GO:0042500">
    <property type="term" value="F:aspartic endopeptidase activity, intramembrane cleaving"/>
    <property type="evidence" value="ECO:0007669"/>
    <property type="project" value="InterPro"/>
</dbReference>
<keyword evidence="5" id="KW-0256">Endoplasmic reticulum</keyword>
<evidence type="ECO:0000256" key="4">
    <source>
        <dbReference type="ARBA" id="ARBA00022801"/>
    </source>
</evidence>
<keyword evidence="7 8" id="KW-0472">Membrane</keyword>
<feature type="transmembrane region" description="Helical" evidence="8">
    <location>
        <begin position="269"/>
        <end position="287"/>
    </location>
</feature>
<dbReference type="Pfam" id="PF04258">
    <property type="entry name" value="Peptidase_A22B"/>
    <property type="match status" value="1"/>
</dbReference>
<comment type="caution">
    <text evidence="9">The sequence shown here is derived from an EMBL/GenBank/DDBJ whole genome shotgun (WGS) entry which is preliminary data.</text>
</comment>
<keyword evidence="4" id="KW-0378">Hydrolase</keyword>
<dbReference type="PANTHER" id="PTHR12174">
    <property type="entry name" value="SIGNAL PEPTIDE PEPTIDASE"/>
    <property type="match status" value="1"/>
</dbReference>
<keyword evidence="6 8" id="KW-1133">Transmembrane helix</keyword>
<name>A0A8S1PYE7_PARPR</name>
<evidence type="ECO:0000256" key="7">
    <source>
        <dbReference type="ARBA" id="ARBA00023136"/>
    </source>
</evidence>
<gene>
    <name evidence="9" type="ORF">PPRIM_AZ9-3.1.T1350139</name>
</gene>
<proteinExistence type="inferred from homology"/>
<evidence type="ECO:0000256" key="1">
    <source>
        <dbReference type="ARBA" id="ARBA00004477"/>
    </source>
</evidence>
<evidence type="ECO:0000256" key="6">
    <source>
        <dbReference type="ARBA" id="ARBA00022989"/>
    </source>
</evidence>
<dbReference type="PANTHER" id="PTHR12174:SF23">
    <property type="entry name" value="MINOR HISTOCOMPATIBILITY ANTIGEN H13"/>
    <property type="match status" value="1"/>
</dbReference>
<feature type="transmembrane region" description="Helical" evidence="8">
    <location>
        <begin position="410"/>
        <end position="428"/>
    </location>
</feature>
<dbReference type="SMART" id="SM00730">
    <property type="entry name" value="PSN"/>
    <property type="match status" value="1"/>
</dbReference>
<dbReference type="GO" id="GO:0098553">
    <property type="term" value="C:lumenal side of endoplasmic reticulum membrane"/>
    <property type="evidence" value="ECO:0007669"/>
    <property type="project" value="TreeGrafter"/>
</dbReference>
<dbReference type="AlphaFoldDB" id="A0A8S1PYE7"/>
<accession>A0A8S1PYE7</accession>
<feature type="transmembrane region" description="Helical" evidence="8">
    <location>
        <begin position="192"/>
        <end position="210"/>
    </location>
</feature>
<dbReference type="InterPro" id="IPR007369">
    <property type="entry name" value="Peptidase_A22B_SPP"/>
</dbReference>
<feature type="transmembrane region" description="Helical" evidence="8">
    <location>
        <begin position="347"/>
        <end position="370"/>
    </location>
</feature>
<keyword evidence="3 8" id="KW-0812">Transmembrane</keyword>
<dbReference type="OMA" id="TTIQIMY"/>
<protein>
    <recommendedName>
        <fullName evidence="11">Signal peptide peptidase family protein</fullName>
    </recommendedName>
</protein>
<feature type="transmembrane region" description="Helical" evidence="8">
    <location>
        <begin position="294"/>
        <end position="312"/>
    </location>
</feature>
<evidence type="ECO:0000313" key="10">
    <source>
        <dbReference type="Proteomes" id="UP000688137"/>
    </source>
</evidence>
<evidence type="ECO:0000313" key="9">
    <source>
        <dbReference type="EMBL" id="CAD8108032.1"/>
    </source>
</evidence>
<comment type="similarity">
    <text evidence="2">Belongs to the peptidase A22B family.</text>
</comment>
<feature type="transmembrane region" description="Helical" evidence="8">
    <location>
        <begin position="216"/>
        <end position="235"/>
    </location>
</feature>
<dbReference type="GO" id="GO:0098554">
    <property type="term" value="C:cytoplasmic side of endoplasmic reticulum membrane"/>
    <property type="evidence" value="ECO:0007669"/>
    <property type="project" value="TreeGrafter"/>
</dbReference>
<evidence type="ECO:0000256" key="3">
    <source>
        <dbReference type="ARBA" id="ARBA00022692"/>
    </source>
</evidence>
<feature type="transmembrane region" description="Helical" evidence="8">
    <location>
        <begin position="151"/>
        <end position="172"/>
    </location>
</feature>
<dbReference type="EMBL" id="CAJJDM010000138">
    <property type="protein sequence ID" value="CAD8108032.1"/>
    <property type="molecule type" value="Genomic_DNA"/>
</dbReference>
<sequence length="453" mass="52387">MIIIFFFLYSVLSYTFVIHGENTTIIEQDSILSSKFSQTNPIQTQCQPLRLYIVGSTQNESEFIVKNNNETDLHFKFNITSVDSNIISVHHKKQLEKITIKPNNSFEFNVKYICLKKIEDQTWTTIQIMYQINENQHTAYYYKFCEASETYFHPLAILLFFSLIIIVGGSIYGIKEWKLFGGVQNEAYGPKAAIIFIIVSSFLLISLYKFQTFASSLTYIIMMFTAFISIETILLDIQNEYSYSNNIKILFSTIMSGILIILYHYSKTWILNNILAVSIIFFSFRILEFDSLRTGTIFMFLAFFYDLFWLFVSPTIFGQSVIQNITTTIELPIKLLSPSLIKNCNSPYQQCSILGIGDILIVGLIIKYILKFEKLSGENNLIFFSSILGYGIGLTSYFILIYYYHIQYPALFYIIPTTLLSIVIPSIVKSLFLQIWNGAFVIKLIEEQELEMI</sequence>
<evidence type="ECO:0000256" key="8">
    <source>
        <dbReference type="SAM" id="Phobius"/>
    </source>
</evidence>
<dbReference type="InterPro" id="IPR006639">
    <property type="entry name" value="Preselin/SPP"/>
</dbReference>
<reference evidence="9" key="1">
    <citation type="submission" date="2021-01" db="EMBL/GenBank/DDBJ databases">
        <authorList>
            <consortium name="Genoscope - CEA"/>
            <person name="William W."/>
        </authorList>
    </citation>
    <scope>NUCLEOTIDE SEQUENCE</scope>
</reference>
<feature type="transmembrane region" description="Helical" evidence="8">
    <location>
        <begin position="382"/>
        <end position="404"/>
    </location>
</feature>
<comment type="subcellular location">
    <subcellularLocation>
        <location evidence="1">Endoplasmic reticulum membrane</location>
        <topology evidence="1">Multi-pass membrane protein</topology>
    </subcellularLocation>
</comment>
<evidence type="ECO:0000256" key="5">
    <source>
        <dbReference type="ARBA" id="ARBA00022824"/>
    </source>
</evidence>
<dbReference type="Proteomes" id="UP000688137">
    <property type="component" value="Unassembled WGS sequence"/>
</dbReference>
<dbReference type="GO" id="GO:0006465">
    <property type="term" value="P:signal peptide processing"/>
    <property type="evidence" value="ECO:0007669"/>
    <property type="project" value="TreeGrafter"/>
</dbReference>
<feature type="transmembrane region" description="Helical" evidence="8">
    <location>
        <begin position="247"/>
        <end position="263"/>
    </location>
</feature>
<evidence type="ECO:0000256" key="2">
    <source>
        <dbReference type="ARBA" id="ARBA00006859"/>
    </source>
</evidence>